<keyword evidence="2" id="KW-0812">Transmembrane</keyword>
<comment type="caution">
    <text evidence="3">The sequence shown here is derived from an EMBL/GenBank/DDBJ whole genome shotgun (WGS) entry which is preliminary data.</text>
</comment>
<sequence>MGEPQIPEPKPTQKPTSPPEPPIPTAGRGFSHGPHFPNPPESLNPDAATLREQWRFAIKQYSKWYSHAWGTAILAGLSFFALGWVIKGSNPLPSFKPGNASVNESSPSGGGVGEDKAAAEVIEFCGAYCKCSFTATHISSRHKRVGAEEM</sequence>
<keyword evidence="4" id="KW-1185">Reference proteome</keyword>
<feature type="compositionally biased region" description="Pro residues" evidence="1">
    <location>
        <begin position="1"/>
        <end position="24"/>
    </location>
</feature>
<evidence type="ECO:0000313" key="3">
    <source>
        <dbReference type="EMBL" id="GER31766.1"/>
    </source>
</evidence>
<proteinExistence type="predicted"/>
<dbReference type="OrthoDB" id="1433814at2759"/>
<dbReference type="PANTHER" id="PTHR37186">
    <property type="entry name" value="OS06G0524500 PROTEIN"/>
    <property type="match status" value="1"/>
</dbReference>
<evidence type="ECO:0000313" key="4">
    <source>
        <dbReference type="Proteomes" id="UP000325081"/>
    </source>
</evidence>
<evidence type="ECO:0000256" key="2">
    <source>
        <dbReference type="SAM" id="Phobius"/>
    </source>
</evidence>
<evidence type="ECO:0000256" key="1">
    <source>
        <dbReference type="SAM" id="MobiDB-lite"/>
    </source>
</evidence>
<protein>
    <submittedName>
        <fullName evidence="3">Uncharacterized protein</fullName>
    </submittedName>
</protein>
<keyword evidence="2" id="KW-0472">Membrane</keyword>
<dbReference type="AlphaFoldDB" id="A0A5A7PGQ3"/>
<dbReference type="Proteomes" id="UP000325081">
    <property type="component" value="Unassembled WGS sequence"/>
</dbReference>
<feature type="transmembrane region" description="Helical" evidence="2">
    <location>
        <begin position="64"/>
        <end position="86"/>
    </location>
</feature>
<keyword evidence="2" id="KW-1133">Transmembrane helix</keyword>
<feature type="region of interest" description="Disordered" evidence="1">
    <location>
        <begin position="1"/>
        <end position="47"/>
    </location>
</feature>
<gene>
    <name evidence="3" type="ORF">STAS_07801</name>
</gene>
<reference evidence="4" key="1">
    <citation type="journal article" date="2019" name="Curr. Biol.">
        <title>Genome Sequence of Striga asiatica Provides Insight into the Evolution of Plant Parasitism.</title>
        <authorList>
            <person name="Yoshida S."/>
            <person name="Kim S."/>
            <person name="Wafula E.K."/>
            <person name="Tanskanen J."/>
            <person name="Kim Y.M."/>
            <person name="Honaas L."/>
            <person name="Yang Z."/>
            <person name="Spallek T."/>
            <person name="Conn C.E."/>
            <person name="Ichihashi Y."/>
            <person name="Cheong K."/>
            <person name="Cui S."/>
            <person name="Der J.P."/>
            <person name="Gundlach H."/>
            <person name="Jiao Y."/>
            <person name="Hori C."/>
            <person name="Ishida J.K."/>
            <person name="Kasahara H."/>
            <person name="Kiba T."/>
            <person name="Kim M.S."/>
            <person name="Koo N."/>
            <person name="Laohavisit A."/>
            <person name="Lee Y.H."/>
            <person name="Lumba S."/>
            <person name="McCourt P."/>
            <person name="Mortimer J.C."/>
            <person name="Mutuku J.M."/>
            <person name="Nomura T."/>
            <person name="Sasaki-Sekimoto Y."/>
            <person name="Seto Y."/>
            <person name="Wang Y."/>
            <person name="Wakatake T."/>
            <person name="Sakakibara H."/>
            <person name="Demura T."/>
            <person name="Yamaguchi S."/>
            <person name="Yoneyama K."/>
            <person name="Manabe R.I."/>
            <person name="Nelson D.C."/>
            <person name="Schulman A.H."/>
            <person name="Timko M.P."/>
            <person name="dePamphilis C.W."/>
            <person name="Choi D."/>
            <person name="Shirasu K."/>
        </authorList>
    </citation>
    <scope>NUCLEOTIDE SEQUENCE [LARGE SCALE GENOMIC DNA]</scope>
    <source>
        <strain evidence="4">cv. UVA1</strain>
    </source>
</reference>
<organism evidence="3 4">
    <name type="scientific">Striga asiatica</name>
    <name type="common">Asiatic witchweed</name>
    <name type="synonym">Buchnera asiatica</name>
    <dbReference type="NCBI Taxonomy" id="4170"/>
    <lineage>
        <taxon>Eukaryota</taxon>
        <taxon>Viridiplantae</taxon>
        <taxon>Streptophyta</taxon>
        <taxon>Embryophyta</taxon>
        <taxon>Tracheophyta</taxon>
        <taxon>Spermatophyta</taxon>
        <taxon>Magnoliopsida</taxon>
        <taxon>eudicotyledons</taxon>
        <taxon>Gunneridae</taxon>
        <taxon>Pentapetalae</taxon>
        <taxon>asterids</taxon>
        <taxon>lamiids</taxon>
        <taxon>Lamiales</taxon>
        <taxon>Orobanchaceae</taxon>
        <taxon>Buchnereae</taxon>
        <taxon>Striga</taxon>
    </lineage>
</organism>
<dbReference type="EMBL" id="BKCP01004516">
    <property type="protein sequence ID" value="GER31766.1"/>
    <property type="molecule type" value="Genomic_DNA"/>
</dbReference>
<name>A0A5A7PGQ3_STRAF</name>
<dbReference type="PANTHER" id="PTHR37186:SF1">
    <property type="entry name" value="OS06G0524500 PROTEIN"/>
    <property type="match status" value="1"/>
</dbReference>
<accession>A0A5A7PGQ3</accession>